<evidence type="ECO:0008006" key="3">
    <source>
        <dbReference type="Google" id="ProtNLM"/>
    </source>
</evidence>
<reference evidence="1 2" key="1">
    <citation type="submission" date="2018-06" db="EMBL/GenBank/DDBJ databases">
        <title>Genomic Encyclopedia of Type Strains, Phase IV (KMG-IV): sequencing the most valuable type-strain genomes for metagenomic binning, comparative biology and taxonomic classification.</title>
        <authorList>
            <person name="Goeker M."/>
        </authorList>
    </citation>
    <scope>NUCLEOTIDE SEQUENCE [LARGE SCALE GENOMIC DNA]</scope>
    <source>
        <strain evidence="1 2">DSM 27453</strain>
    </source>
</reference>
<sequence>MSEYHLSRNDPPLKSDEGSGPWCSMGHFTDKLYYYEHYLKRAVDGNLFLKYRYPYAQQHLMHYFNNTGEDLHVDLSDIMQKSSSLRDEYQKELNQAIMFCRTLPPGEHYFASKKVNYGDFISNNADLFYAIGGYQYWGKGYVVIKEIYHSSDKTRETRCRYNLKFKFNFFDRYNWNVTKPDAGVRLGGYIPVTDSFMGQFHQGCLAREYNIRGVIEKEVSWDD</sequence>
<keyword evidence="2" id="KW-1185">Reference proteome</keyword>
<name>A0ABX9FZ56_9ENTR</name>
<dbReference type="RefSeq" id="WP_233503887.1">
    <property type="nucleotide sequence ID" value="NZ_QNRL01000005.1"/>
</dbReference>
<evidence type="ECO:0000313" key="1">
    <source>
        <dbReference type="EMBL" id="RBP10813.1"/>
    </source>
</evidence>
<proteinExistence type="predicted"/>
<organism evidence="1 2">
    <name type="scientific">Pseudocitrobacter faecalis</name>
    <dbReference type="NCBI Taxonomy" id="1398493"/>
    <lineage>
        <taxon>Bacteria</taxon>
        <taxon>Pseudomonadati</taxon>
        <taxon>Pseudomonadota</taxon>
        <taxon>Gammaproteobacteria</taxon>
        <taxon>Enterobacterales</taxon>
        <taxon>Enterobacteriaceae</taxon>
        <taxon>Pseudocitrobacter</taxon>
    </lineage>
</organism>
<protein>
    <recommendedName>
        <fullName evidence="3">DKNYY family protein</fullName>
    </recommendedName>
</protein>
<gene>
    <name evidence="1" type="ORF">DFQ50_105126</name>
</gene>
<dbReference type="Proteomes" id="UP000253201">
    <property type="component" value="Unassembled WGS sequence"/>
</dbReference>
<evidence type="ECO:0000313" key="2">
    <source>
        <dbReference type="Proteomes" id="UP000253201"/>
    </source>
</evidence>
<dbReference type="EMBL" id="QNRL01000005">
    <property type="protein sequence ID" value="RBP10813.1"/>
    <property type="molecule type" value="Genomic_DNA"/>
</dbReference>
<accession>A0ABX9FZ56</accession>
<comment type="caution">
    <text evidence="1">The sequence shown here is derived from an EMBL/GenBank/DDBJ whole genome shotgun (WGS) entry which is preliminary data.</text>
</comment>